<organism evidence="2">
    <name type="scientific">Cladocopium goreaui</name>
    <dbReference type="NCBI Taxonomy" id="2562237"/>
    <lineage>
        <taxon>Eukaryota</taxon>
        <taxon>Sar</taxon>
        <taxon>Alveolata</taxon>
        <taxon>Dinophyceae</taxon>
        <taxon>Suessiales</taxon>
        <taxon>Symbiodiniaceae</taxon>
        <taxon>Cladocopium</taxon>
    </lineage>
</organism>
<dbReference type="EMBL" id="CAMXCT010006673">
    <property type="protein sequence ID" value="CAI4018083.1"/>
    <property type="molecule type" value="Genomic_DNA"/>
</dbReference>
<dbReference type="AlphaFoldDB" id="A0A9P1M3G0"/>
<keyword evidence="5" id="KW-1185">Reference proteome</keyword>
<evidence type="ECO:0000313" key="5">
    <source>
        <dbReference type="Proteomes" id="UP001152797"/>
    </source>
</evidence>
<evidence type="ECO:0000313" key="4">
    <source>
        <dbReference type="EMBL" id="CAL4805395.1"/>
    </source>
</evidence>
<dbReference type="EMBL" id="CAMXCT020006673">
    <property type="protein sequence ID" value="CAL1171458.1"/>
    <property type="molecule type" value="Genomic_DNA"/>
</dbReference>
<feature type="region of interest" description="Disordered" evidence="1">
    <location>
        <begin position="187"/>
        <end position="230"/>
    </location>
</feature>
<evidence type="ECO:0000256" key="1">
    <source>
        <dbReference type="SAM" id="MobiDB-lite"/>
    </source>
</evidence>
<accession>A0A9P1M3G0</accession>
<evidence type="ECO:0000313" key="2">
    <source>
        <dbReference type="EMBL" id="CAI4018083.1"/>
    </source>
</evidence>
<name>A0A9P1M3G0_9DINO</name>
<reference evidence="3" key="2">
    <citation type="submission" date="2024-04" db="EMBL/GenBank/DDBJ databases">
        <authorList>
            <person name="Chen Y."/>
            <person name="Shah S."/>
            <person name="Dougan E. K."/>
            <person name="Thang M."/>
            <person name="Chan C."/>
        </authorList>
    </citation>
    <scope>NUCLEOTIDE SEQUENCE [LARGE SCALE GENOMIC DNA]</scope>
</reference>
<reference evidence="2" key="1">
    <citation type="submission" date="2022-10" db="EMBL/GenBank/DDBJ databases">
        <authorList>
            <person name="Chen Y."/>
            <person name="Dougan E. K."/>
            <person name="Chan C."/>
            <person name="Rhodes N."/>
            <person name="Thang M."/>
        </authorList>
    </citation>
    <scope>NUCLEOTIDE SEQUENCE</scope>
</reference>
<feature type="compositionally biased region" description="Basic residues" evidence="1">
    <location>
        <begin position="187"/>
        <end position="199"/>
    </location>
</feature>
<comment type="caution">
    <text evidence="2">The sequence shown here is derived from an EMBL/GenBank/DDBJ whole genome shotgun (WGS) entry which is preliminary data.</text>
</comment>
<dbReference type="EMBL" id="CAMXCT030006673">
    <property type="protein sequence ID" value="CAL4805395.1"/>
    <property type="molecule type" value="Genomic_DNA"/>
</dbReference>
<feature type="compositionally biased region" description="Low complexity" evidence="1">
    <location>
        <begin position="16"/>
        <end position="27"/>
    </location>
</feature>
<gene>
    <name evidence="2" type="ORF">C1SCF055_LOCUS42680</name>
</gene>
<dbReference type="Proteomes" id="UP001152797">
    <property type="component" value="Unassembled WGS sequence"/>
</dbReference>
<evidence type="ECO:0000313" key="3">
    <source>
        <dbReference type="EMBL" id="CAL1171458.1"/>
    </source>
</evidence>
<proteinExistence type="predicted"/>
<feature type="region of interest" description="Disordered" evidence="1">
    <location>
        <begin position="16"/>
        <end position="45"/>
    </location>
</feature>
<protein>
    <submittedName>
        <fullName evidence="4">RRM domain-containing protein</fullName>
    </submittedName>
</protein>
<sequence length="642" mass="72121">MIYLDVRYLQSLASSTSSSALPSGSQSVAHNGVVQQSEPACADKPSLKKHRVDINLETLIDFQNLQRVAGPSQNRSEPVNFRKRPNYDNSGRALRMKQYARTPCSKSSSLAGIELQVSKANMLCQVQGLSGRALEVVYAAGGTGSTGSTKRCWYFLKKVVSPTCLVALLGVGNGRLNRVLHHRPDRRRFQRAGRMRSSSKGKPQPEKFSVSFDNRDELSSQSEESDDGIEGDESLLEVGCEALERDEEIRLHVMGLSSYWTLVVESNWASNLKELPTRYLPPGSIRMLYQQMSSENNGGLNISYQTFWKTFREYWGKQLRFLPPSTHGTCDSCCAFKSEFKACRDPQAMFEISKHYKMHLDQVSADRDLEEYLQVQDPLRRPGAALAVHWDGMDQAKWRVPRWHGQRPLKSTQMLQRPQLKVQACWVHGIVLDLFVLDPRVPADSSMVIETACRSIDYAKQCCEAAGKPFPDQNMFPDEKQFFPVGVIAISLFPEDVPPNVDITAHGRGAGRDQHPSDAIILVKRNASDFELSQEPMLVFPYRFASRLGTLPTEARMLSAVKPGKRKDYLHVAQALLQMHPSEATRRSVLFLIDLCKTYRPEDGPRLQWLAEEVNAPQIQLGLPSVLGRVAPVMRLKATVGR</sequence>